<dbReference type="CDD" id="cd00090">
    <property type="entry name" value="HTH_ARSR"/>
    <property type="match status" value="1"/>
</dbReference>
<sequence length="248" mass="27575">MPIHSDYCPISLGVEIIGDRWTPLIIRELMVGAGGFNEIHRGVPKMSRTLLAQRLRQLERHGLVTREAAERGRAGRYALTEAGESMTPIIWAIGHWAAEWLFDDPDDEDCDGLSLIWRMHQHAVADRLPHRRTVVHLDFTGPGAAEGWYAIEGSAITVCRDDPGLDVDLWLTAVTQQMHRWLVGRAPFRALLDGGHAELRGPSQLVRDFPTWFDTSFFAQGLLRAEQRRAGLASMDAARTAGAVPAIA</sequence>
<dbReference type="PROSITE" id="PS51118">
    <property type="entry name" value="HTH_HXLR"/>
    <property type="match status" value="1"/>
</dbReference>
<dbReference type="InterPro" id="IPR036388">
    <property type="entry name" value="WH-like_DNA-bd_sf"/>
</dbReference>
<dbReference type="PANTHER" id="PTHR33204">
    <property type="entry name" value="TRANSCRIPTIONAL REGULATOR, MARR FAMILY"/>
    <property type="match status" value="1"/>
</dbReference>
<evidence type="ECO:0000256" key="1">
    <source>
        <dbReference type="ARBA" id="ARBA00023015"/>
    </source>
</evidence>
<gene>
    <name evidence="5" type="ORF">I7412_37800</name>
</gene>
<organism evidence="5 6">
    <name type="scientific">Frankia nepalensis</name>
    <dbReference type="NCBI Taxonomy" id="1836974"/>
    <lineage>
        <taxon>Bacteria</taxon>
        <taxon>Bacillati</taxon>
        <taxon>Actinomycetota</taxon>
        <taxon>Actinomycetes</taxon>
        <taxon>Frankiales</taxon>
        <taxon>Frankiaceae</taxon>
        <taxon>Frankia</taxon>
    </lineage>
</organism>
<dbReference type="InterPro" id="IPR011991">
    <property type="entry name" value="ArsR-like_HTH"/>
</dbReference>
<comment type="caution">
    <text evidence="5">The sequence shown here is derived from an EMBL/GenBank/DDBJ whole genome shotgun (WGS) entry which is preliminary data.</text>
</comment>
<dbReference type="Pfam" id="PF01638">
    <property type="entry name" value="HxlR"/>
    <property type="match status" value="1"/>
</dbReference>
<evidence type="ECO:0000256" key="2">
    <source>
        <dbReference type="ARBA" id="ARBA00023125"/>
    </source>
</evidence>
<dbReference type="InterPro" id="IPR002577">
    <property type="entry name" value="HTH_HxlR"/>
</dbReference>
<evidence type="ECO:0000313" key="5">
    <source>
        <dbReference type="EMBL" id="MBL7632814.1"/>
    </source>
</evidence>
<dbReference type="GO" id="GO:0003677">
    <property type="term" value="F:DNA binding"/>
    <property type="evidence" value="ECO:0007669"/>
    <property type="project" value="UniProtKB-KW"/>
</dbReference>
<dbReference type="AlphaFoldDB" id="A0A937RT13"/>
<dbReference type="Proteomes" id="UP000604475">
    <property type="component" value="Unassembled WGS sequence"/>
</dbReference>
<dbReference type="PANTHER" id="PTHR33204:SF18">
    <property type="entry name" value="TRANSCRIPTIONAL REGULATORY PROTEIN"/>
    <property type="match status" value="1"/>
</dbReference>
<dbReference type="Gene3D" id="1.10.10.10">
    <property type="entry name" value="Winged helix-like DNA-binding domain superfamily/Winged helix DNA-binding domain"/>
    <property type="match status" value="1"/>
</dbReference>
<keyword evidence="1" id="KW-0805">Transcription regulation</keyword>
<reference evidence="5" key="1">
    <citation type="submission" date="2020-12" db="EMBL/GenBank/DDBJ databases">
        <title>Genomic characterization of non-nitrogen-fixing Frankia strains.</title>
        <authorList>
            <person name="Carlos-Shanley C."/>
            <person name="Guerra T."/>
            <person name="Hahn D."/>
        </authorList>
    </citation>
    <scope>NUCLEOTIDE SEQUENCE</scope>
    <source>
        <strain evidence="5">CN6</strain>
    </source>
</reference>
<dbReference type="InterPro" id="IPR036390">
    <property type="entry name" value="WH_DNA-bd_sf"/>
</dbReference>
<keyword evidence="6" id="KW-1185">Reference proteome</keyword>
<dbReference type="RefSeq" id="WP_203004169.1">
    <property type="nucleotide sequence ID" value="NZ_JADWYU010000184.1"/>
</dbReference>
<feature type="domain" description="HTH hxlR-type" evidence="4">
    <location>
        <begin position="8"/>
        <end position="105"/>
    </location>
</feature>
<evidence type="ECO:0000256" key="3">
    <source>
        <dbReference type="ARBA" id="ARBA00023163"/>
    </source>
</evidence>
<accession>A0A937RT13</accession>
<keyword evidence="3" id="KW-0804">Transcription</keyword>
<proteinExistence type="predicted"/>
<name>A0A937RT13_9ACTN</name>
<keyword evidence="2" id="KW-0238">DNA-binding</keyword>
<evidence type="ECO:0000259" key="4">
    <source>
        <dbReference type="PROSITE" id="PS51118"/>
    </source>
</evidence>
<dbReference type="SUPFAM" id="SSF46785">
    <property type="entry name" value="Winged helix' DNA-binding domain"/>
    <property type="match status" value="1"/>
</dbReference>
<dbReference type="EMBL" id="JAEACQ010000351">
    <property type="protein sequence ID" value="MBL7632814.1"/>
    <property type="molecule type" value="Genomic_DNA"/>
</dbReference>
<protein>
    <submittedName>
        <fullName evidence="5">Helix-turn-helix transcriptional regulator</fullName>
    </submittedName>
</protein>
<evidence type="ECO:0000313" key="6">
    <source>
        <dbReference type="Proteomes" id="UP000604475"/>
    </source>
</evidence>